<evidence type="ECO:0000256" key="2">
    <source>
        <dbReference type="ARBA" id="ARBA00022722"/>
    </source>
</evidence>
<dbReference type="SMART" id="SM00535">
    <property type="entry name" value="RIBOc"/>
    <property type="match status" value="2"/>
</dbReference>
<reference evidence="9 10" key="1">
    <citation type="submission" date="2014-10" db="EMBL/GenBank/DDBJ databases">
        <title>Pan-genome analysis of Brazilian lineage A amoebal mimiviruses.</title>
        <authorList>
            <person name="Assis F.L."/>
            <person name="Abrahao J.S."/>
            <person name="Kroon E.G."/>
            <person name="Dornas F.P."/>
            <person name="Andrade K.R."/>
            <person name="Borato P.V.M."/>
            <person name="Pilotto M.R."/>
            <person name="Benamar S."/>
            <person name="LaScola B."/>
            <person name="Colson P."/>
        </authorList>
    </citation>
    <scope>NUCLEOTIDE SEQUENCE [LARGE SCALE GENOMIC DNA]</scope>
    <source>
        <strain evidence="9 10">Kroon</strain>
    </source>
</reference>
<feature type="domain" description="RNase III" evidence="8">
    <location>
        <begin position="295"/>
        <end position="441"/>
    </location>
</feature>
<dbReference type="PROSITE" id="PS50137">
    <property type="entry name" value="DS_RBD"/>
    <property type="match status" value="1"/>
</dbReference>
<dbReference type="GO" id="GO:0010468">
    <property type="term" value="P:regulation of gene expression"/>
    <property type="evidence" value="ECO:0007669"/>
    <property type="project" value="TreeGrafter"/>
</dbReference>
<dbReference type="PROSITE" id="PS00517">
    <property type="entry name" value="RNASE_3_1"/>
    <property type="match status" value="1"/>
</dbReference>
<keyword evidence="5 6" id="KW-0694">RNA-binding</keyword>
<name>A0A0G2YAG8_9VIRU</name>
<dbReference type="Proteomes" id="UP000240461">
    <property type="component" value="Segment"/>
</dbReference>
<dbReference type="Gene3D" id="1.10.1520.10">
    <property type="entry name" value="Ribonuclease III domain"/>
    <property type="match status" value="2"/>
</dbReference>
<dbReference type="InterPro" id="IPR014720">
    <property type="entry name" value="dsRBD_dom"/>
</dbReference>
<dbReference type="HAMAP" id="MF_00104">
    <property type="entry name" value="RNase_III"/>
    <property type="match status" value="1"/>
</dbReference>
<dbReference type="Gene3D" id="3.30.160.20">
    <property type="match status" value="2"/>
</dbReference>
<dbReference type="InterPro" id="IPR000999">
    <property type="entry name" value="RNase_III_dom"/>
</dbReference>
<protein>
    <submittedName>
        <fullName evidence="9">Ribonuclease 3</fullName>
    </submittedName>
</protein>
<dbReference type="KEGG" id="vg:80513874"/>
<feature type="domain" description="DRBM" evidence="7">
    <location>
        <begin position="468"/>
        <end position="537"/>
    </location>
</feature>
<accession>A0A0G2YAG8</accession>
<dbReference type="GO" id="GO:0006364">
    <property type="term" value="P:rRNA processing"/>
    <property type="evidence" value="ECO:0007669"/>
    <property type="project" value="InterPro"/>
</dbReference>
<evidence type="ECO:0000256" key="5">
    <source>
        <dbReference type="ARBA" id="ARBA00022884"/>
    </source>
</evidence>
<dbReference type="GO" id="GO:0003725">
    <property type="term" value="F:double-stranded RNA binding"/>
    <property type="evidence" value="ECO:0007669"/>
    <property type="project" value="TreeGrafter"/>
</dbReference>
<dbReference type="EMBL" id="KM982402">
    <property type="protein sequence ID" value="AKI80076.1"/>
    <property type="molecule type" value="Genomic_DNA"/>
</dbReference>
<evidence type="ECO:0000256" key="4">
    <source>
        <dbReference type="ARBA" id="ARBA00022801"/>
    </source>
</evidence>
<dbReference type="PANTHER" id="PTHR11207">
    <property type="entry name" value="RIBONUCLEASE III"/>
    <property type="match status" value="1"/>
</dbReference>
<dbReference type="SUPFAM" id="SSF54768">
    <property type="entry name" value="dsRNA-binding domain-like"/>
    <property type="match status" value="2"/>
</dbReference>
<proteinExistence type="inferred from homology"/>
<evidence type="ECO:0000256" key="6">
    <source>
        <dbReference type="PROSITE-ProRule" id="PRU00266"/>
    </source>
</evidence>
<dbReference type="PROSITE" id="PS50142">
    <property type="entry name" value="RNASE_3_2"/>
    <property type="match status" value="2"/>
</dbReference>
<dbReference type="PANTHER" id="PTHR11207:SF0">
    <property type="entry name" value="RIBONUCLEASE 3"/>
    <property type="match status" value="1"/>
</dbReference>
<dbReference type="SMART" id="SM00358">
    <property type="entry name" value="DSRM"/>
    <property type="match status" value="2"/>
</dbReference>
<dbReference type="CDD" id="cd00593">
    <property type="entry name" value="RIBOc"/>
    <property type="match status" value="2"/>
</dbReference>
<keyword evidence="3" id="KW-0255">Endonuclease</keyword>
<evidence type="ECO:0000259" key="7">
    <source>
        <dbReference type="PROSITE" id="PS50137"/>
    </source>
</evidence>
<sequence length="538" mass="62988">MSKFQNYYNNDDNVINYPYIDYIIKSYIPEYYVDTNRRKYVDMHIFEEAMLHVSTIYEESDKTYERLEYLGDAIFHMIITEYFYHRYNEENEGFLTRLRIRIERGDSMVELSKNLGLNNFVQIYGISLNDHILEDIFESFIGAFYLNFGMKYTRLFIIKLIEKHKNLSELIAYDDNYKDLLLRYFHQMKWGHPKYIEEIVVDPKNNQRNKFISKVKNPFDKVIGIGSASTKKKSEQLASQMALTNLGVIIDGEIDTDWINKIEKIETEATQTEIKDKKPMSVFNPNNKLLSKNTIKNLLLQYNTKLPTIDIDLKLFYEAMTHRSYLIRKNLPNKDVPKSKSIVKLQKKSNERLQFLGDAVIHFIIGEYLFNKYADSGEGYLTRLRCKLENSESLFFLAKQSDISSYLLISQNIEVLHGRENVNIIGGGLEAFVGALYLNIGLGTVKQFLLEIMRIELDINQIAENETNYKDLILQLYNKNKWGHPVYKILKEEGPDHCKIFTMGLYLGNKLMGIGKASSKKKAEQIASKKMYQNYINN</sequence>
<comment type="similarity">
    <text evidence="1">Belongs to the ribonuclease III family.</text>
</comment>
<evidence type="ECO:0000259" key="8">
    <source>
        <dbReference type="PROSITE" id="PS50142"/>
    </source>
</evidence>
<dbReference type="InterPro" id="IPR036389">
    <property type="entry name" value="RNase_III_sf"/>
</dbReference>
<evidence type="ECO:0000313" key="9">
    <source>
        <dbReference type="EMBL" id="AKI80076.1"/>
    </source>
</evidence>
<feature type="domain" description="RNase III" evidence="8">
    <location>
        <begin position="24"/>
        <end position="149"/>
    </location>
</feature>
<dbReference type="Pfam" id="PF14622">
    <property type="entry name" value="Ribonucleas_3_3"/>
    <property type="match status" value="1"/>
</dbReference>
<keyword evidence="10" id="KW-1185">Reference proteome</keyword>
<keyword evidence="2" id="KW-0540">Nuclease</keyword>
<organism evidence="9 10">
    <name type="scientific">Acanthamoeba polyphaga mimivirus Kroon</name>
    <dbReference type="NCBI Taxonomy" id="3069720"/>
    <lineage>
        <taxon>Viruses</taxon>
        <taxon>Varidnaviria</taxon>
        <taxon>Bamfordvirae</taxon>
        <taxon>Nucleocytoviricota</taxon>
        <taxon>Megaviricetes</taxon>
        <taxon>Imitervirales</taxon>
        <taxon>Mimiviridae</taxon>
        <taxon>Megamimivirinae</taxon>
        <taxon>Mimivirus</taxon>
        <taxon>Mimivirus lagoaense</taxon>
    </lineage>
</organism>
<dbReference type="Pfam" id="PF00035">
    <property type="entry name" value="dsrm"/>
    <property type="match status" value="2"/>
</dbReference>
<dbReference type="InterPro" id="IPR011907">
    <property type="entry name" value="RNase_III"/>
</dbReference>
<evidence type="ECO:0000313" key="10">
    <source>
        <dbReference type="Proteomes" id="UP000240461"/>
    </source>
</evidence>
<keyword evidence="4" id="KW-0378">Hydrolase</keyword>
<evidence type="ECO:0000256" key="1">
    <source>
        <dbReference type="ARBA" id="ARBA00010183"/>
    </source>
</evidence>
<dbReference type="SUPFAM" id="SSF69065">
    <property type="entry name" value="RNase III domain-like"/>
    <property type="match status" value="2"/>
</dbReference>
<dbReference type="GO" id="GO:0004525">
    <property type="term" value="F:ribonuclease III activity"/>
    <property type="evidence" value="ECO:0007669"/>
    <property type="project" value="InterPro"/>
</dbReference>
<dbReference type="Pfam" id="PF00636">
    <property type="entry name" value="Ribonuclease_3"/>
    <property type="match status" value="1"/>
</dbReference>
<evidence type="ECO:0000256" key="3">
    <source>
        <dbReference type="ARBA" id="ARBA00022759"/>
    </source>
</evidence>
<dbReference type="CDD" id="cd10845">
    <property type="entry name" value="DSRM_RNAse_III_family"/>
    <property type="match status" value="2"/>
</dbReference>